<dbReference type="Proteomes" id="UP001050975">
    <property type="component" value="Unassembled WGS sequence"/>
</dbReference>
<proteinExistence type="predicted"/>
<dbReference type="AlphaFoldDB" id="A0AAV3X2A9"/>
<dbReference type="EMBL" id="BLAY01000001">
    <property type="protein sequence ID" value="GET35398.1"/>
    <property type="molecule type" value="Genomic_DNA"/>
</dbReference>
<name>A0AAV3X2A9_9CYAN</name>
<sequence>MFTPEQIGAAIGFIAVGDKVEYSPWGSSLYSGTLKGAAIQTRARLHGLLTHEKSSVFYQVTIRYNPLSLPTFSQEFD</sequence>
<keyword evidence="2" id="KW-1185">Reference proteome</keyword>
<reference evidence="1" key="1">
    <citation type="submission" date="2019-10" db="EMBL/GenBank/DDBJ databases">
        <title>Draft genome sequece of Microseira wollei NIES-4236.</title>
        <authorList>
            <person name="Yamaguchi H."/>
            <person name="Suzuki S."/>
            <person name="Kawachi M."/>
        </authorList>
    </citation>
    <scope>NUCLEOTIDE SEQUENCE</scope>
    <source>
        <strain evidence="1">NIES-4236</strain>
    </source>
</reference>
<evidence type="ECO:0000313" key="2">
    <source>
        <dbReference type="Proteomes" id="UP001050975"/>
    </source>
</evidence>
<organism evidence="1 2">
    <name type="scientific">Microseira wollei NIES-4236</name>
    <dbReference type="NCBI Taxonomy" id="2530354"/>
    <lineage>
        <taxon>Bacteria</taxon>
        <taxon>Bacillati</taxon>
        <taxon>Cyanobacteriota</taxon>
        <taxon>Cyanophyceae</taxon>
        <taxon>Oscillatoriophycideae</taxon>
        <taxon>Aerosakkonematales</taxon>
        <taxon>Aerosakkonemataceae</taxon>
        <taxon>Microseira</taxon>
    </lineage>
</organism>
<accession>A0AAV3X2A9</accession>
<comment type="caution">
    <text evidence="1">The sequence shown here is derived from an EMBL/GenBank/DDBJ whole genome shotgun (WGS) entry which is preliminary data.</text>
</comment>
<protein>
    <submittedName>
        <fullName evidence="1">Uncharacterized protein</fullName>
    </submittedName>
</protein>
<gene>
    <name evidence="1" type="ORF">MiSe_01400</name>
</gene>
<evidence type="ECO:0000313" key="1">
    <source>
        <dbReference type="EMBL" id="GET35398.1"/>
    </source>
</evidence>